<dbReference type="EMBL" id="CM026428">
    <property type="protein sequence ID" value="KAG0565649.1"/>
    <property type="molecule type" value="Genomic_DNA"/>
</dbReference>
<feature type="compositionally biased region" description="Polar residues" evidence="3">
    <location>
        <begin position="18"/>
        <end position="32"/>
    </location>
</feature>
<sequence>MADSLATESPDETPILSPRTTRGGSIVTQKQRWPSVRASAARKSGLSLSKGTKSSVNGGPASSRKSRAKGPPMGELKIRSVSGVQTFFKERTLSKADAYIRDRTASEGHIFLKALAPDAPFLDVFKREPPFPKESSSSSESYEGILDEELAGVDKKAKDIEAAGIIMPPPPPEELDDVCIEWAKKPFVMPSDEKVYHIRALAKKKEREDFVKDLSRSVTEKTTFASRAGAIVGSERLRKQLKEMDRQMETLLLKLKQQPPMLQTCFYHRDKENLQEFVAKKREIFFVQMSLDTKRAEIRKLEERIFQREEALRKSEEMLEEDSLEFDAFLKKNDEKMQEALKRAEKNTKLKQDKVLEIKKLNTETGIVRAEVSKYEEQLEECKRYKEFLVKLTPIDWFEEQAILKAERDAQRKNLAQGSARSGEARRRETNNLEEESKHKRGGHGARDYV</sequence>
<evidence type="ECO:0000256" key="3">
    <source>
        <dbReference type="SAM" id="MobiDB-lite"/>
    </source>
</evidence>
<dbReference type="AlphaFoldDB" id="A0A8T0H5S9"/>
<evidence type="ECO:0000256" key="2">
    <source>
        <dbReference type="SAM" id="Coils"/>
    </source>
</evidence>
<gene>
    <name evidence="5" type="ORF">KC19_7G004100</name>
</gene>
<organism evidence="5 6">
    <name type="scientific">Ceratodon purpureus</name>
    <name type="common">Fire moss</name>
    <name type="synonym">Dicranum purpureum</name>
    <dbReference type="NCBI Taxonomy" id="3225"/>
    <lineage>
        <taxon>Eukaryota</taxon>
        <taxon>Viridiplantae</taxon>
        <taxon>Streptophyta</taxon>
        <taxon>Embryophyta</taxon>
        <taxon>Bryophyta</taxon>
        <taxon>Bryophytina</taxon>
        <taxon>Bryopsida</taxon>
        <taxon>Dicranidae</taxon>
        <taxon>Pseudoditrichales</taxon>
        <taxon>Ditrichaceae</taxon>
        <taxon>Ceratodon</taxon>
    </lineage>
</organism>
<keyword evidence="1 2" id="KW-0175">Coiled coil</keyword>
<comment type="caution">
    <text evidence="5">The sequence shown here is derived from an EMBL/GenBank/DDBJ whole genome shotgun (WGS) entry which is preliminary data.</text>
</comment>
<evidence type="ECO:0000313" key="5">
    <source>
        <dbReference type="EMBL" id="KAG0565649.1"/>
    </source>
</evidence>
<feature type="coiled-coil region" evidence="2">
    <location>
        <begin position="291"/>
        <end position="318"/>
    </location>
</feature>
<accession>A0A8T0H5S9</accession>
<evidence type="ECO:0000313" key="6">
    <source>
        <dbReference type="Proteomes" id="UP000822688"/>
    </source>
</evidence>
<dbReference type="PANTHER" id="PTHR21683">
    <property type="entry name" value="COILED-COIL DOMAIN-CONTAINING PROTEIN 42 LIKE-2-LIKE-RELATED"/>
    <property type="match status" value="1"/>
</dbReference>
<feature type="region of interest" description="Disordered" evidence="3">
    <location>
        <begin position="1"/>
        <end position="77"/>
    </location>
</feature>
<reference evidence="5" key="1">
    <citation type="submission" date="2020-06" db="EMBL/GenBank/DDBJ databases">
        <title>WGS assembly of Ceratodon purpureus strain R40.</title>
        <authorList>
            <person name="Carey S.B."/>
            <person name="Jenkins J."/>
            <person name="Shu S."/>
            <person name="Lovell J.T."/>
            <person name="Sreedasyam A."/>
            <person name="Maumus F."/>
            <person name="Tiley G.P."/>
            <person name="Fernandez-Pozo N."/>
            <person name="Barry K."/>
            <person name="Chen C."/>
            <person name="Wang M."/>
            <person name="Lipzen A."/>
            <person name="Daum C."/>
            <person name="Saski C.A."/>
            <person name="Payton A.C."/>
            <person name="Mcbreen J.C."/>
            <person name="Conrad R.E."/>
            <person name="Kollar L.M."/>
            <person name="Olsson S."/>
            <person name="Huttunen S."/>
            <person name="Landis J.B."/>
            <person name="Wickett N.J."/>
            <person name="Johnson M.G."/>
            <person name="Rensing S.A."/>
            <person name="Grimwood J."/>
            <person name="Schmutz J."/>
            <person name="Mcdaniel S.F."/>
        </authorList>
    </citation>
    <scope>NUCLEOTIDE SEQUENCE</scope>
    <source>
        <strain evidence="5">R40</strain>
    </source>
</reference>
<protein>
    <recommendedName>
        <fullName evidence="4">DUF4200 domain-containing protein</fullName>
    </recommendedName>
</protein>
<dbReference type="InterPro" id="IPR051147">
    <property type="entry name" value="CFAP_domain-containing"/>
</dbReference>
<name>A0A8T0H5S9_CERPU</name>
<keyword evidence="6" id="KW-1185">Reference proteome</keyword>
<dbReference type="Pfam" id="PF13863">
    <property type="entry name" value="DUF4200"/>
    <property type="match status" value="1"/>
</dbReference>
<dbReference type="InterPro" id="IPR025252">
    <property type="entry name" value="DUF4200"/>
</dbReference>
<feature type="domain" description="DUF4200" evidence="4">
    <location>
        <begin position="277"/>
        <end position="394"/>
    </location>
</feature>
<evidence type="ECO:0000256" key="1">
    <source>
        <dbReference type="ARBA" id="ARBA00023054"/>
    </source>
</evidence>
<evidence type="ECO:0000259" key="4">
    <source>
        <dbReference type="Pfam" id="PF13863"/>
    </source>
</evidence>
<proteinExistence type="predicted"/>
<feature type="compositionally biased region" description="Low complexity" evidence="3">
    <location>
        <begin position="43"/>
        <end position="55"/>
    </location>
</feature>
<dbReference type="PANTHER" id="PTHR21683:SF3">
    <property type="entry name" value="CILIA AND FLAGELLA ASSOCIATED PROTEIN 100"/>
    <property type="match status" value="1"/>
</dbReference>
<feature type="compositionally biased region" description="Basic and acidic residues" evidence="3">
    <location>
        <begin position="423"/>
        <end position="438"/>
    </location>
</feature>
<dbReference type="Proteomes" id="UP000822688">
    <property type="component" value="Chromosome 7"/>
</dbReference>
<dbReference type="GO" id="GO:0005856">
    <property type="term" value="C:cytoskeleton"/>
    <property type="evidence" value="ECO:0007669"/>
    <property type="project" value="UniProtKB-ARBA"/>
</dbReference>
<feature type="region of interest" description="Disordered" evidence="3">
    <location>
        <begin position="411"/>
        <end position="450"/>
    </location>
</feature>